<reference evidence="2 3" key="1">
    <citation type="submission" date="2018-12" db="EMBL/GenBank/DDBJ databases">
        <authorList>
            <consortium name="Pathogen Informatics"/>
        </authorList>
    </citation>
    <scope>NUCLEOTIDE SEQUENCE [LARGE SCALE GENOMIC DNA]</scope>
    <source>
        <strain evidence="2 3">NCTC10437</strain>
    </source>
</reference>
<proteinExistence type="predicted"/>
<dbReference type="EMBL" id="LR134356">
    <property type="protein sequence ID" value="VEG57614.1"/>
    <property type="molecule type" value="Genomic_DNA"/>
</dbReference>
<keyword evidence="3" id="KW-1185">Reference proteome</keyword>
<dbReference type="RefSeq" id="WP_048632773.1">
    <property type="nucleotide sequence ID" value="NZ_CVQQ01000008.1"/>
</dbReference>
<dbReference type="CDD" id="cd00531">
    <property type="entry name" value="NTF2_like"/>
    <property type="match status" value="1"/>
</dbReference>
<dbReference type="AlphaFoldDB" id="A0A3S4RXF9"/>
<dbReference type="KEGG" id="mauu:NCTC10437_04627"/>
<sequence length="149" mass="16879">MPTTDDIVRELMDREQLKELRAKYFRCLDLRDHEGFRSVFTEDAVLEVPEVDLILRGHEEIADKVLASLTGAVSAHHGHTHELAITGPDTATGIWAMQDIVEWPPTASGERIGITGVGHYHDEYLKQDGQWRIAKVRLVRIRVQSLSDL</sequence>
<dbReference type="GO" id="GO:0033988">
    <property type="term" value="F:bile-acid 7alpha-dehydratase activity"/>
    <property type="evidence" value="ECO:0007669"/>
    <property type="project" value="UniProtKB-EC"/>
</dbReference>
<dbReference type="EC" id="4.2.1.106" evidence="2"/>
<dbReference type="InterPro" id="IPR037401">
    <property type="entry name" value="SnoaL-like"/>
</dbReference>
<keyword evidence="2" id="KW-0456">Lyase</keyword>
<dbReference type="InterPro" id="IPR032710">
    <property type="entry name" value="NTF2-like_dom_sf"/>
</dbReference>
<dbReference type="Proteomes" id="UP000279306">
    <property type="component" value="Chromosome"/>
</dbReference>
<protein>
    <submittedName>
        <fullName evidence="2">Rieske [2Fe-2S] domain-containing protein</fullName>
        <ecNumber evidence="2">4.2.1.106</ecNumber>
    </submittedName>
</protein>
<evidence type="ECO:0000313" key="2">
    <source>
        <dbReference type="EMBL" id="VEG57614.1"/>
    </source>
</evidence>
<feature type="domain" description="SnoaL-like" evidence="1">
    <location>
        <begin position="9"/>
        <end position="137"/>
    </location>
</feature>
<name>A0A3S4RXF9_MYCAU</name>
<organism evidence="2 3">
    <name type="scientific">Mycolicibacterium aurum</name>
    <name type="common">Mycobacterium aurum</name>
    <dbReference type="NCBI Taxonomy" id="1791"/>
    <lineage>
        <taxon>Bacteria</taxon>
        <taxon>Bacillati</taxon>
        <taxon>Actinomycetota</taxon>
        <taxon>Actinomycetes</taxon>
        <taxon>Mycobacteriales</taxon>
        <taxon>Mycobacteriaceae</taxon>
        <taxon>Mycolicibacterium</taxon>
    </lineage>
</organism>
<evidence type="ECO:0000259" key="1">
    <source>
        <dbReference type="Pfam" id="PF13577"/>
    </source>
</evidence>
<evidence type="ECO:0000313" key="3">
    <source>
        <dbReference type="Proteomes" id="UP000279306"/>
    </source>
</evidence>
<dbReference type="Pfam" id="PF13577">
    <property type="entry name" value="SnoaL_4"/>
    <property type="match status" value="1"/>
</dbReference>
<dbReference type="Gene3D" id="3.10.450.50">
    <property type="match status" value="1"/>
</dbReference>
<dbReference type="SUPFAM" id="SSF54427">
    <property type="entry name" value="NTF2-like"/>
    <property type="match status" value="1"/>
</dbReference>
<dbReference type="STRING" id="1791.GCA_001049355_02887"/>
<gene>
    <name evidence="2" type="primary">baiE_3</name>
    <name evidence="2" type="ORF">NCTC10437_04627</name>
</gene>
<accession>A0A3S4RXF9</accession>